<protein>
    <recommendedName>
        <fullName evidence="3">Cation transporter</fullName>
    </recommendedName>
</protein>
<accession>A0A560BJS5</accession>
<name>A0A560BJS5_AZOBR</name>
<dbReference type="GO" id="GO:0046872">
    <property type="term" value="F:metal ion binding"/>
    <property type="evidence" value="ECO:0007669"/>
    <property type="project" value="InterPro"/>
</dbReference>
<dbReference type="CDD" id="cd00371">
    <property type="entry name" value="HMA"/>
    <property type="match status" value="1"/>
</dbReference>
<dbReference type="EMBL" id="VITF01000002">
    <property type="protein sequence ID" value="TWA72871.1"/>
    <property type="molecule type" value="Genomic_DNA"/>
</dbReference>
<reference evidence="1 2" key="1">
    <citation type="submission" date="2019-06" db="EMBL/GenBank/DDBJ databases">
        <title>Genomic Encyclopedia of Type Strains, Phase IV (KMG-V): Genome sequencing to study the core and pangenomes of soil and plant-associated prokaryotes.</title>
        <authorList>
            <person name="Whitman W."/>
        </authorList>
    </citation>
    <scope>NUCLEOTIDE SEQUENCE [LARGE SCALE GENOMIC DNA]</scope>
    <source>
        <strain evidence="1 2">BR 11796</strain>
    </source>
</reference>
<sequence>MTDRKPSMPDDFLSRLAAALTIAHHIPGRVRLKLDGAAERGLAALADDAKALHRALSGAEGIRSVALNPLARSCTIEYDPTVIPPSAWPDLLRGEASAAAGTLLRIATAGFAGGAPERRP</sequence>
<evidence type="ECO:0008006" key="3">
    <source>
        <dbReference type="Google" id="ProtNLM"/>
    </source>
</evidence>
<evidence type="ECO:0000313" key="2">
    <source>
        <dbReference type="Proteomes" id="UP000316083"/>
    </source>
</evidence>
<evidence type="ECO:0000313" key="1">
    <source>
        <dbReference type="EMBL" id="TWA72871.1"/>
    </source>
</evidence>
<organism evidence="1 2">
    <name type="scientific">Azospirillum brasilense</name>
    <dbReference type="NCBI Taxonomy" id="192"/>
    <lineage>
        <taxon>Bacteria</taxon>
        <taxon>Pseudomonadati</taxon>
        <taxon>Pseudomonadota</taxon>
        <taxon>Alphaproteobacteria</taxon>
        <taxon>Rhodospirillales</taxon>
        <taxon>Azospirillaceae</taxon>
        <taxon>Azospirillum</taxon>
    </lineage>
</organism>
<dbReference type="AlphaFoldDB" id="A0A560BJS5"/>
<gene>
    <name evidence="1" type="ORF">FBZ82_102472</name>
</gene>
<dbReference type="Proteomes" id="UP000316083">
    <property type="component" value="Unassembled WGS sequence"/>
</dbReference>
<comment type="caution">
    <text evidence="1">The sequence shown here is derived from an EMBL/GenBank/DDBJ whole genome shotgun (WGS) entry which is preliminary data.</text>
</comment>
<proteinExistence type="predicted"/>
<dbReference type="InterPro" id="IPR006121">
    <property type="entry name" value="HMA_dom"/>
</dbReference>